<keyword evidence="5" id="KW-0732">Signal</keyword>
<dbReference type="RefSeq" id="WP_072856762.1">
    <property type="nucleotide sequence ID" value="NZ_FQUE01000003.1"/>
</dbReference>
<evidence type="ECO:0000313" key="8">
    <source>
        <dbReference type="Proteomes" id="UP000183987"/>
    </source>
</evidence>
<dbReference type="GO" id="GO:0009055">
    <property type="term" value="F:electron transfer activity"/>
    <property type="evidence" value="ECO:0007669"/>
    <property type="project" value="InterPro"/>
</dbReference>
<keyword evidence="1 4" id="KW-0349">Heme</keyword>
<dbReference type="SUPFAM" id="SSF46626">
    <property type="entry name" value="Cytochrome c"/>
    <property type="match status" value="2"/>
</dbReference>
<sequence>MRRVLTGLALVALVVLAGGAVATRPQPLASDALDGLTPDAGHGALVYAAAGCASCHAAADGPADVLSGGKAFVSAFGTFHAPNISQDPDHGIGGWSDLQIADAITQGVGADGAHLYPAFPYTAYHKADLQDVADLIAHLRTLPADPTPSQPHDLSFPFNIRATLGVWKALYLKDDWVMAEAPSPEVARGRYLVEALGHCGECHTPRDALGGLDRSAWLSGAPNPSGKGRIPNITPGGLSWSEGEIAEYLSSGFTPDFDTAGGEMAEVVKNTAQLTDADRAAIAAYVKAVPAVEDPPS</sequence>
<feature type="domain" description="Cytochrome c" evidence="6">
    <location>
        <begin position="184"/>
        <end position="290"/>
    </location>
</feature>
<evidence type="ECO:0000259" key="6">
    <source>
        <dbReference type="PROSITE" id="PS51007"/>
    </source>
</evidence>
<dbReference type="InterPro" id="IPR009056">
    <property type="entry name" value="Cyt_c-like_dom"/>
</dbReference>
<keyword evidence="3 4" id="KW-0408">Iron</keyword>
<dbReference type="PROSITE" id="PS51007">
    <property type="entry name" value="CYTC"/>
    <property type="match status" value="2"/>
</dbReference>
<dbReference type="InterPro" id="IPR051459">
    <property type="entry name" value="Cytochrome_c-type_DH"/>
</dbReference>
<dbReference type="InterPro" id="IPR036909">
    <property type="entry name" value="Cyt_c-like_dom_sf"/>
</dbReference>
<protein>
    <submittedName>
        <fullName evidence="7">Cytochrome c, mono-and diheme variants</fullName>
    </submittedName>
</protein>
<dbReference type="PANTHER" id="PTHR35008">
    <property type="entry name" value="BLL4482 PROTEIN-RELATED"/>
    <property type="match status" value="1"/>
</dbReference>
<dbReference type="Proteomes" id="UP000183987">
    <property type="component" value="Unassembled WGS sequence"/>
</dbReference>
<evidence type="ECO:0000256" key="5">
    <source>
        <dbReference type="SAM" id="SignalP"/>
    </source>
</evidence>
<dbReference type="Pfam" id="PF00034">
    <property type="entry name" value="Cytochrom_C"/>
    <property type="match status" value="2"/>
</dbReference>
<keyword evidence="8" id="KW-1185">Reference proteome</keyword>
<dbReference type="GO" id="GO:0020037">
    <property type="term" value="F:heme binding"/>
    <property type="evidence" value="ECO:0007669"/>
    <property type="project" value="InterPro"/>
</dbReference>
<reference evidence="8" key="1">
    <citation type="submission" date="2016-11" db="EMBL/GenBank/DDBJ databases">
        <authorList>
            <person name="Varghese N."/>
            <person name="Submissions S."/>
        </authorList>
    </citation>
    <scope>NUCLEOTIDE SEQUENCE [LARGE SCALE GENOMIC DNA]</scope>
    <source>
        <strain evidence="8">DSM 29326</strain>
    </source>
</reference>
<evidence type="ECO:0000256" key="3">
    <source>
        <dbReference type="ARBA" id="ARBA00023004"/>
    </source>
</evidence>
<dbReference type="OrthoDB" id="9811281at2"/>
<dbReference type="PANTHER" id="PTHR35008:SF8">
    <property type="entry name" value="ALCOHOL DEHYDROGENASE CYTOCHROME C SUBUNIT"/>
    <property type="match status" value="1"/>
</dbReference>
<evidence type="ECO:0000256" key="2">
    <source>
        <dbReference type="ARBA" id="ARBA00022723"/>
    </source>
</evidence>
<dbReference type="EMBL" id="FQUE01000003">
    <property type="protein sequence ID" value="SHF03651.1"/>
    <property type="molecule type" value="Genomic_DNA"/>
</dbReference>
<dbReference type="STRING" id="366533.SAMN05444339_10378"/>
<organism evidence="7 8">
    <name type="scientific">Loktanella atrilutea</name>
    <dbReference type="NCBI Taxonomy" id="366533"/>
    <lineage>
        <taxon>Bacteria</taxon>
        <taxon>Pseudomonadati</taxon>
        <taxon>Pseudomonadota</taxon>
        <taxon>Alphaproteobacteria</taxon>
        <taxon>Rhodobacterales</taxon>
        <taxon>Roseobacteraceae</taxon>
        <taxon>Loktanella</taxon>
    </lineage>
</organism>
<dbReference type="GO" id="GO:0046872">
    <property type="term" value="F:metal ion binding"/>
    <property type="evidence" value="ECO:0007669"/>
    <property type="project" value="UniProtKB-KW"/>
</dbReference>
<feature type="domain" description="Cytochrome c" evidence="6">
    <location>
        <begin position="38"/>
        <end position="143"/>
    </location>
</feature>
<evidence type="ECO:0000256" key="1">
    <source>
        <dbReference type="ARBA" id="ARBA00022617"/>
    </source>
</evidence>
<accession>A0A1M4YCU5</accession>
<feature type="chain" id="PRO_5012747845" evidence="5">
    <location>
        <begin position="23"/>
        <end position="297"/>
    </location>
</feature>
<dbReference type="AlphaFoldDB" id="A0A1M4YCU5"/>
<feature type="signal peptide" evidence="5">
    <location>
        <begin position="1"/>
        <end position="22"/>
    </location>
</feature>
<name>A0A1M4YCU5_LOKAT</name>
<evidence type="ECO:0000256" key="4">
    <source>
        <dbReference type="PROSITE-ProRule" id="PRU00433"/>
    </source>
</evidence>
<gene>
    <name evidence="7" type="ORF">SAMN05444339_10378</name>
</gene>
<evidence type="ECO:0000313" key="7">
    <source>
        <dbReference type="EMBL" id="SHF03651.1"/>
    </source>
</evidence>
<keyword evidence="2 4" id="KW-0479">Metal-binding</keyword>
<proteinExistence type="predicted"/>
<dbReference type="Gene3D" id="1.10.760.10">
    <property type="entry name" value="Cytochrome c-like domain"/>
    <property type="match status" value="2"/>
</dbReference>